<dbReference type="PIRSF" id="PIRSF005261">
    <property type="entry name" value="Heat_shock_Hsp33"/>
    <property type="match status" value="1"/>
</dbReference>
<dbReference type="GO" id="GO:0044183">
    <property type="term" value="F:protein folding chaperone"/>
    <property type="evidence" value="ECO:0007669"/>
    <property type="project" value="TreeGrafter"/>
</dbReference>
<dbReference type="EMBL" id="FMJE01000003">
    <property type="protein sequence ID" value="SCM80066.1"/>
    <property type="molecule type" value="Genomic_DNA"/>
</dbReference>
<dbReference type="Gene3D" id="3.55.30.10">
    <property type="entry name" value="Hsp33 domain"/>
    <property type="match status" value="1"/>
</dbReference>
<comment type="PTM">
    <text evidence="6">Under oxidizing conditions two disulfide bonds are formed involving the reactive cysteines. Under reducing conditions zinc is bound to the reactive cysteines and the protein is inactive.</text>
</comment>
<dbReference type="GO" id="GO:0042026">
    <property type="term" value="P:protein refolding"/>
    <property type="evidence" value="ECO:0007669"/>
    <property type="project" value="TreeGrafter"/>
</dbReference>
<proteinExistence type="inferred from homology"/>
<dbReference type="PANTHER" id="PTHR30111:SF1">
    <property type="entry name" value="33 KDA CHAPERONIN"/>
    <property type="match status" value="1"/>
</dbReference>
<protein>
    <recommendedName>
        <fullName evidence="6">33 kDa chaperonin</fullName>
    </recommendedName>
    <alternativeName>
        <fullName evidence="6">Heat shock protein 33 homolog</fullName>
        <shortName evidence="6">HSP33</shortName>
    </alternativeName>
</protein>
<dbReference type="AlphaFoldDB" id="A0A212LRB6"/>
<comment type="function">
    <text evidence="6">Redox regulated molecular chaperone. Protects both thermally unfolding and oxidatively damaged proteins from irreversible aggregation. Plays an important role in the bacterial defense system toward oxidative stress.</text>
</comment>
<evidence type="ECO:0000313" key="7">
    <source>
        <dbReference type="EMBL" id="SCM80066.1"/>
    </source>
</evidence>
<reference evidence="7" key="1">
    <citation type="submission" date="2016-08" db="EMBL/GenBank/DDBJ databases">
        <authorList>
            <person name="Seilhamer J.J."/>
        </authorList>
    </citation>
    <scope>NUCLEOTIDE SEQUENCE</scope>
    <source>
        <strain evidence="7">86</strain>
    </source>
</reference>
<evidence type="ECO:0000256" key="3">
    <source>
        <dbReference type="ARBA" id="ARBA00023157"/>
    </source>
</evidence>
<evidence type="ECO:0000256" key="2">
    <source>
        <dbReference type="ARBA" id="ARBA00022833"/>
    </source>
</evidence>
<keyword evidence="4 6" id="KW-0143">Chaperone</keyword>
<dbReference type="GO" id="GO:0051082">
    <property type="term" value="F:unfolded protein binding"/>
    <property type="evidence" value="ECO:0007669"/>
    <property type="project" value="UniProtKB-UniRule"/>
</dbReference>
<evidence type="ECO:0000256" key="6">
    <source>
        <dbReference type="HAMAP-Rule" id="MF_00117"/>
    </source>
</evidence>
<comment type="similarity">
    <text evidence="6">Belongs to the HSP33 family.</text>
</comment>
<dbReference type="CDD" id="cd00498">
    <property type="entry name" value="Hsp33"/>
    <property type="match status" value="1"/>
</dbReference>
<organism evidence="7">
    <name type="scientific">uncultured Sporomusa sp</name>
    <dbReference type="NCBI Taxonomy" id="307249"/>
    <lineage>
        <taxon>Bacteria</taxon>
        <taxon>Bacillati</taxon>
        <taxon>Bacillota</taxon>
        <taxon>Negativicutes</taxon>
        <taxon>Selenomonadales</taxon>
        <taxon>Sporomusaceae</taxon>
        <taxon>Sporomusa</taxon>
        <taxon>environmental samples</taxon>
    </lineage>
</organism>
<feature type="disulfide bond" description="Redox-active" evidence="6">
    <location>
        <begin position="265"/>
        <end position="268"/>
    </location>
</feature>
<keyword evidence="1 6" id="KW-0963">Cytoplasm</keyword>
<sequence>MHDQLIRATAPGIRGFAAITTNLTEEARRRHDCLPVAAAALGRTMTGAVLMAANLKTAESLTVRISGDGPLKEIVADAYPDGSVRGYVRNPSVDLPLNNGKLAVGQAVGKGHIYVTRFVGLKQPFTGSAELVSGEIAEDITQYLTVSEQTPSSVALGVLIAPDTTVAAAGGFFIQALPGAEEEVLIKVEDNLRHIPPVSQMVYNGQDAKSILETVFAGLPTTIYPGTDLSFHCQCSRERVENMLVSLGTEELKQMIADGEAEVCCHFCSEKYRFDDQELTEILRGIETK</sequence>
<keyword evidence="2 6" id="KW-0862">Zinc</keyword>
<name>A0A212LRB6_9FIRM</name>
<dbReference type="InterPro" id="IPR000397">
    <property type="entry name" value="Heat_shock_Hsp33"/>
</dbReference>
<dbReference type="Gene3D" id="3.90.1280.10">
    <property type="entry name" value="HSP33 redox switch-like"/>
    <property type="match status" value="1"/>
</dbReference>
<dbReference type="HAMAP" id="MF_00117">
    <property type="entry name" value="HslO"/>
    <property type="match status" value="1"/>
</dbReference>
<dbReference type="InterPro" id="IPR016153">
    <property type="entry name" value="Heat_shock_Hsp33_N"/>
</dbReference>
<evidence type="ECO:0000256" key="4">
    <source>
        <dbReference type="ARBA" id="ARBA00023186"/>
    </source>
</evidence>
<dbReference type="Pfam" id="PF01430">
    <property type="entry name" value="HSP33"/>
    <property type="match status" value="1"/>
</dbReference>
<dbReference type="GO" id="GO:0005737">
    <property type="term" value="C:cytoplasm"/>
    <property type="evidence" value="ECO:0007669"/>
    <property type="project" value="UniProtKB-SubCell"/>
</dbReference>
<dbReference type="SUPFAM" id="SSF118352">
    <property type="entry name" value="HSP33 redox switch-like"/>
    <property type="match status" value="1"/>
</dbReference>
<gene>
    <name evidence="6 7" type="primary">hslO</name>
    <name evidence="7" type="ORF">KL86SPO_30244</name>
</gene>
<keyword evidence="5 6" id="KW-0676">Redox-active center</keyword>
<evidence type="ECO:0000256" key="5">
    <source>
        <dbReference type="ARBA" id="ARBA00023284"/>
    </source>
</evidence>
<dbReference type="RefSeq" id="WP_288183646.1">
    <property type="nucleotide sequence ID" value="NZ_LT608335.1"/>
</dbReference>
<dbReference type="NCBIfam" id="NF001033">
    <property type="entry name" value="PRK00114.1"/>
    <property type="match status" value="1"/>
</dbReference>
<dbReference type="InterPro" id="IPR016154">
    <property type="entry name" value="Heat_shock_Hsp33_C"/>
</dbReference>
<keyword evidence="3 6" id="KW-1015">Disulfide bond</keyword>
<comment type="subcellular location">
    <subcellularLocation>
        <location evidence="6">Cytoplasm</location>
    </subcellularLocation>
</comment>
<evidence type="ECO:0000256" key="1">
    <source>
        <dbReference type="ARBA" id="ARBA00022490"/>
    </source>
</evidence>
<dbReference type="PANTHER" id="PTHR30111">
    <property type="entry name" value="33 KDA CHAPERONIN"/>
    <property type="match status" value="1"/>
</dbReference>
<accession>A0A212LRB6</accession>
<feature type="disulfide bond" description="Redox-active" evidence="6">
    <location>
        <begin position="233"/>
        <end position="235"/>
    </location>
</feature>
<dbReference type="SUPFAM" id="SSF64397">
    <property type="entry name" value="Hsp33 domain"/>
    <property type="match status" value="1"/>
</dbReference>